<dbReference type="Pfam" id="PF13202">
    <property type="entry name" value="EF-hand_5"/>
    <property type="match status" value="1"/>
</dbReference>
<gene>
    <name evidence="3" type="ORF">NO357_14300</name>
</gene>
<sequence>MTPVLRCLALALAVLVPGLGRADTGIEIFNRITKQKFFQNELQRILSDPEAAKRRYLGVAFRVEHDGHVSRIAVERRFRFEDAQWRAREVSKMLNYDLDGDGAVSVEDMKEMEQILPSNNAARIRARHFAADRDGNGTVTVPEILSGLGEKPAEVGGLRNSNEITVILGMDLDGDGVTTPDEIIAAIDLLRDAAKR</sequence>
<dbReference type="InterPro" id="IPR011992">
    <property type="entry name" value="EF-hand-dom_pair"/>
</dbReference>
<dbReference type="Proteomes" id="UP001226762">
    <property type="component" value="Unassembled WGS sequence"/>
</dbReference>
<keyword evidence="1" id="KW-0732">Signal</keyword>
<name>A0AAE4B5E9_9RHOB</name>
<comment type="caution">
    <text evidence="3">The sequence shown here is derived from an EMBL/GenBank/DDBJ whole genome shotgun (WGS) entry which is preliminary data.</text>
</comment>
<evidence type="ECO:0000256" key="1">
    <source>
        <dbReference type="SAM" id="SignalP"/>
    </source>
</evidence>
<dbReference type="AlphaFoldDB" id="A0AAE4B5E9"/>
<dbReference type="RefSeq" id="WP_306736360.1">
    <property type="nucleotide sequence ID" value="NZ_JANHAX010000004.1"/>
</dbReference>
<dbReference type="Gene3D" id="1.10.238.10">
    <property type="entry name" value="EF-hand"/>
    <property type="match status" value="1"/>
</dbReference>
<evidence type="ECO:0000313" key="3">
    <source>
        <dbReference type="EMBL" id="MDQ2091072.1"/>
    </source>
</evidence>
<proteinExistence type="predicted"/>
<evidence type="ECO:0000259" key="2">
    <source>
        <dbReference type="Pfam" id="PF13202"/>
    </source>
</evidence>
<dbReference type="PROSITE" id="PS00018">
    <property type="entry name" value="EF_HAND_1"/>
    <property type="match status" value="1"/>
</dbReference>
<evidence type="ECO:0000313" key="4">
    <source>
        <dbReference type="Proteomes" id="UP001226762"/>
    </source>
</evidence>
<dbReference type="InterPro" id="IPR018247">
    <property type="entry name" value="EF_Hand_1_Ca_BS"/>
</dbReference>
<dbReference type="GO" id="GO:0005509">
    <property type="term" value="F:calcium ion binding"/>
    <property type="evidence" value="ECO:0007669"/>
    <property type="project" value="InterPro"/>
</dbReference>
<reference evidence="3" key="2">
    <citation type="submission" date="2023-02" db="EMBL/GenBank/DDBJ databases">
        <title>'Rhodoalgimonas zhirmunskyi' gen. nov., isolated from a red alga.</title>
        <authorList>
            <person name="Nedashkovskaya O.I."/>
            <person name="Otstavnykh N.Y."/>
            <person name="Bystritskaya E.P."/>
            <person name="Balabanova L.A."/>
            <person name="Isaeva M.P."/>
        </authorList>
    </citation>
    <scope>NUCLEOTIDE SEQUENCE</scope>
    <source>
        <strain evidence="3">KCTC 52189</strain>
    </source>
</reference>
<feature type="signal peptide" evidence="1">
    <location>
        <begin position="1"/>
        <end position="22"/>
    </location>
</feature>
<keyword evidence="4" id="KW-1185">Reference proteome</keyword>
<dbReference type="EMBL" id="JANHAX010000004">
    <property type="protein sequence ID" value="MDQ2091072.1"/>
    <property type="molecule type" value="Genomic_DNA"/>
</dbReference>
<accession>A0AAE4B5E9</accession>
<dbReference type="InterPro" id="IPR002048">
    <property type="entry name" value="EF_hand_dom"/>
</dbReference>
<feature type="domain" description="EF-hand" evidence="2">
    <location>
        <begin position="96"/>
        <end position="112"/>
    </location>
</feature>
<organism evidence="3 4">
    <name type="scientific">Marimonas arenosa</name>
    <dbReference type="NCBI Taxonomy" id="1795305"/>
    <lineage>
        <taxon>Bacteria</taxon>
        <taxon>Pseudomonadati</taxon>
        <taxon>Pseudomonadota</taxon>
        <taxon>Alphaproteobacteria</taxon>
        <taxon>Rhodobacterales</taxon>
        <taxon>Paracoccaceae</taxon>
        <taxon>Marimonas</taxon>
    </lineage>
</organism>
<dbReference type="SUPFAM" id="SSF47473">
    <property type="entry name" value="EF-hand"/>
    <property type="match status" value="1"/>
</dbReference>
<reference evidence="3" key="1">
    <citation type="submission" date="2022-07" db="EMBL/GenBank/DDBJ databases">
        <authorList>
            <person name="Otstavnykh N."/>
            <person name="Isaeva M."/>
            <person name="Bystritskaya E."/>
        </authorList>
    </citation>
    <scope>NUCLEOTIDE SEQUENCE</scope>
    <source>
        <strain evidence="3">KCTC 52189</strain>
    </source>
</reference>
<feature type="chain" id="PRO_5042086533" description="EF-hand domain-containing protein" evidence="1">
    <location>
        <begin position="23"/>
        <end position="196"/>
    </location>
</feature>
<protein>
    <recommendedName>
        <fullName evidence="2">EF-hand domain-containing protein</fullName>
    </recommendedName>
</protein>